<keyword evidence="1" id="KW-1133">Transmembrane helix</keyword>
<keyword evidence="1" id="KW-0472">Membrane</keyword>
<accession>A0A0C3GYB8</accession>
<reference evidence="2 3" key="1">
    <citation type="submission" date="2014-04" db="EMBL/GenBank/DDBJ databases">
        <authorList>
            <consortium name="DOE Joint Genome Institute"/>
            <person name="Kuo A."/>
            <person name="Martino E."/>
            <person name="Perotto S."/>
            <person name="Kohler A."/>
            <person name="Nagy L.G."/>
            <person name="Floudas D."/>
            <person name="Copeland A."/>
            <person name="Barry K.W."/>
            <person name="Cichocki N."/>
            <person name="Veneault-Fourrey C."/>
            <person name="LaButti K."/>
            <person name="Lindquist E.A."/>
            <person name="Lipzen A."/>
            <person name="Lundell T."/>
            <person name="Morin E."/>
            <person name="Murat C."/>
            <person name="Sun H."/>
            <person name="Tunlid A."/>
            <person name="Henrissat B."/>
            <person name="Grigoriev I.V."/>
            <person name="Hibbett D.S."/>
            <person name="Martin F."/>
            <person name="Nordberg H.P."/>
            <person name="Cantor M.N."/>
            <person name="Hua S.X."/>
        </authorList>
    </citation>
    <scope>NUCLEOTIDE SEQUENCE [LARGE SCALE GENOMIC DNA]</scope>
    <source>
        <strain evidence="2 3">Zn</strain>
    </source>
</reference>
<dbReference type="HOGENOM" id="CLU_2832287_0_0_1"/>
<proteinExistence type="predicted"/>
<feature type="transmembrane region" description="Helical" evidence="1">
    <location>
        <begin position="9"/>
        <end position="27"/>
    </location>
</feature>
<protein>
    <submittedName>
        <fullName evidence="2">Uncharacterized protein</fullName>
    </submittedName>
</protein>
<keyword evidence="3" id="KW-1185">Reference proteome</keyword>
<sequence>MALVNVGSLVLNVLVFLTTLVNFNYALTTLDPFFLLVLYAATKVFVTAPEASIFARCQHSHLYPDV</sequence>
<dbReference type="Proteomes" id="UP000054321">
    <property type="component" value="Unassembled WGS sequence"/>
</dbReference>
<organism evidence="2 3">
    <name type="scientific">Oidiodendron maius (strain Zn)</name>
    <dbReference type="NCBI Taxonomy" id="913774"/>
    <lineage>
        <taxon>Eukaryota</taxon>
        <taxon>Fungi</taxon>
        <taxon>Dikarya</taxon>
        <taxon>Ascomycota</taxon>
        <taxon>Pezizomycotina</taxon>
        <taxon>Leotiomycetes</taxon>
        <taxon>Leotiomycetes incertae sedis</taxon>
        <taxon>Myxotrichaceae</taxon>
        <taxon>Oidiodendron</taxon>
    </lineage>
</organism>
<dbReference type="OrthoDB" id="2901184at2759"/>
<keyword evidence="1" id="KW-0812">Transmembrane</keyword>
<evidence type="ECO:0000313" key="2">
    <source>
        <dbReference type="EMBL" id="KIM95221.1"/>
    </source>
</evidence>
<evidence type="ECO:0000256" key="1">
    <source>
        <dbReference type="SAM" id="Phobius"/>
    </source>
</evidence>
<feature type="transmembrane region" description="Helical" evidence="1">
    <location>
        <begin position="33"/>
        <end position="55"/>
    </location>
</feature>
<dbReference type="InParanoid" id="A0A0C3GYB8"/>
<evidence type="ECO:0000313" key="3">
    <source>
        <dbReference type="Proteomes" id="UP000054321"/>
    </source>
</evidence>
<gene>
    <name evidence="2" type="ORF">OIDMADRAFT_134339</name>
</gene>
<dbReference type="AlphaFoldDB" id="A0A0C3GYB8"/>
<reference evidence="3" key="2">
    <citation type="submission" date="2015-01" db="EMBL/GenBank/DDBJ databases">
        <title>Evolutionary Origins and Diversification of the Mycorrhizal Mutualists.</title>
        <authorList>
            <consortium name="DOE Joint Genome Institute"/>
            <consortium name="Mycorrhizal Genomics Consortium"/>
            <person name="Kohler A."/>
            <person name="Kuo A."/>
            <person name="Nagy L.G."/>
            <person name="Floudas D."/>
            <person name="Copeland A."/>
            <person name="Barry K.W."/>
            <person name="Cichocki N."/>
            <person name="Veneault-Fourrey C."/>
            <person name="LaButti K."/>
            <person name="Lindquist E.A."/>
            <person name="Lipzen A."/>
            <person name="Lundell T."/>
            <person name="Morin E."/>
            <person name="Murat C."/>
            <person name="Riley R."/>
            <person name="Ohm R."/>
            <person name="Sun H."/>
            <person name="Tunlid A."/>
            <person name="Henrissat B."/>
            <person name="Grigoriev I.V."/>
            <person name="Hibbett D.S."/>
            <person name="Martin F."/>
        </authorList>
    </citation>
    <scope>NUCLEOTIDE SEQUENCE [LARGE SCALE GENOMIC DNA]</scope>
    <source>
        <strain evidence="3">Zn</strain>
    </source>
</reference>
<dbReference type="EMBL" id="KN832887">
    <property type="protein sequence ID" value="KIM95221.1"/>
    <property type="molecule type" value="Genomic_DNA"/>
</dbReference>
<name>A0A0C3GYB8_OIDMZ</name>